<evidence type="ECO:0000256" key="11">
    <source>
        <dbReference type="RuleBase" id="RU004181"/>
    </source>
</evidence>
<feature type="transmembrane region" description="Helical" evidence="9">
    <location>
        <begin position="73"/>
        <end position="91"/>
    </location>
</feature>
<feature type="transmembrane region" description="Helical" evidence="9">
    <location>
        <begin position="98"/>
        <end position="117"/>
    </location>
</feature>
<name>A0A091AQK0_9GAMM</name>
<dbReference type="GO" id="GO:0005886">
    <property type="term" value="C:plasma membrane"/>
    <property type="evidence" value="ECO:0007669"/>
    <property type="project" value="UniProtKB-SubCell"/>
</dbReference>
<evidence type="ECO:0000313" key="12">
    <source>
        <dbReference type="EMBL" id="KFN41299.1"/>
    </source>
</evidence>
<dbReference type="UniPathway" id="UPA00665"/>
<dbReference type="STRING" id="1121015.GCA_000420545_00338"/>
<keyword evidence="4 9" id="KW-0812">Transmembrane</keyword>
<dbReference type="GO" id="GO:0006508">
    <property type="term" value="P:proteolysis"/>
    <property type="evidence" value="ECO:0007669"/>
    <property type="project" value="UniProtKB-KW"/>
</dbReference>
<sequence>MTVANKPHPNALSWLLASVVLIALDQWTKFLAVDTLAFGESVTFIPGFWNWTLAHNTGAAFSFLANAGEWKHLFFSGLALVISTTLAVWLARTPRSDWRTALPFALIIAGALSNVVDRFRLGYVVDFVHWYLGSYDWPIFNVADSCIVVGVGLMLLTSFHKK</sequence>
<accession>A0A091AQK0</accession>
<comment type="similarity">
    <text evidence="1 9 11">Belongs to the peptidase A8 family.</text>
</comment>
<dbReference type="EC" id="3.4.23.36" evidence="9"/>
<comment type="catalytic activity">
    <reaction evidence="9 10">
        <text>Release of signal peptides from bacterial membrane prolipoproteins. Hydrolyzes -Xaa-Yaa-Zaa-|-(S,diacylglyceryl)Cys-, in which Xaa is hydrophobic (preferably Leu), and Yaa (Ala or Ser) and Zaa (Gly or Ala) have small, neutral side chains.</text>
        <dbReference type="EC" id="3.4.23.36"/>
    </reaction>
</comment>
<dbReference type="GO" id="GO:0004190">
    <property type="term" value="F:aspartic-type endopeptidase activity"/>
    <property type="evidence" value="ECO:0007669"/>
    <property type="project" value="UniProtKB-UniRule"/>
</dbReference>
<keyword evidence="13" id="KW-1185">Reference proteome</keyword>
<dbReference type="PATRIC" id="fig|1121015.4.peg.2737"/>
<feature type="active site" evidence="9">
    <location>
        <position position="144"/>
    </location>
</feature>
<evidence type="ECO:0000256" key="7">
    <source>
        <dbReference type="ARBA" id="ARBA00022989"/>
    </source>
</evidence>
<comment type="function">
    <text evidence="9 10">This protein specifically catalyzes the removal of signal peptides from prolipoproteins.</text>
</comment>
<keyword evidence="5 9" id="KW-0064">Aspartyl protease</keyword>
<protein>
    <recommendedName>
        <fullName evidence="9">Lipoprotein signal peptidase</fullName>
        <ecNumber evidence="9">3.4.23.36</ecNumber>
    </recommendedName>
    <alternativeName>
        <fullName evidence="9">Prolipoprotein signal peptidase</fullName>
    </alternativeName>
    <alternativeName>
        <fullName evidence="9">Signal peptidase II</fullName>
        <shortName evidence="9">SPase II</shortName>
    </alternativeName>
</protein>
<evidence type="ECO:0000313" key="13">
    <source>
        <dbReference type="Proteomes" id="UP000029385"/>
    </source>
</evidence>
<dbReference type="PROSITE" id="PS00855">
    <property type="entry name" value="SPASE_II"/>
    <property type="match status" value="1"/>
</dbReference>
<keyword evidence="6 9" id="KW-0378">Hydrolase</keyword>
<dbReference type="NCBIfam" id="TIGR00077">
    <property type="entry name" value="lspA"/>
    <property type="match status" value="1"/>
</dbReference>
<evidence type="ECO:0000256" key="9">
    <source>
        <dbReference type="HAMAP-Rule" id="MF_00161"/>
    </source>
</evidence>
<dbReference type="Pfam" id="PF01252">
    <property type="entry name" value="Peptidase_A8"/>
    <property type="match status" value="1"/>
</dbReference>
<dbReference type="OrthoDB" id="9810259at2"/>
<gene>
    <name evidence="9" type="primary">lspA</name>
    <name evidence="12" type="ORF">N789_05330</name>
</gene>
<evidence type="ECO:0000256" key="8">
    <source>
        <dbReference type="ARBA" id="ARBA00023136"/>
    </source>
</evidence>
<dbReference type="PRINTS" id="PR00781">
    <property type="entry name" value="LIPOSIGPTASE"/>
</dbReference>
<dbReference type="PANTHER" id="PTHR33695">
    <property type="entry name" value="LIPOPROTEIN SIGNAL PEPTIDASE"/>
    <property type="match status" value="1"/>
</dbReference>
<evidence type="ECO:0000256" key="10">
    <source>
        <dbReference type="RuleBase" id="RU000594"/>
    </source>
</evidence>
<comment type="caution">
    <text evidence="9">Lacks conserved residue(s) required for the propagation of feature annotation.</text>
</comment>
<dbReference type="HAMAP" id="MF_00161">
    <property type="entry name" value="LspA"/>
    <property type="match status" value="1"/>
</dbReference>
<evidence type="ECO:0000256" key="2">
    <source>
        <dbReference type="ARBA" id="ARBA00022475"/>
    </source>
</evidence>
<evidence type="ECO:0000256" key="4">
    <source>
        <dbReference type="ARBA" id="ARBA00022692"/>
    </source>
</evidence>
<dbReference type="eggNOG" id="COG0597">
    <property type="taxonomic scope" value="Bacteria"/>
</dbReference>
<feature type="active site" evidence="9">
    <location>
        <position position="126"/>
    </location>
</feature>
<keyword evidence="3 9" id="KW-0645">Protease</keyword>
<keyword evidence="2 9" id="KW-1003">Cell membrane</keyword>
<reference evidence="12 13" key="1">
    <citation type="submission" date="2013-09" db="EMBL/GenBank/DDBJ databases">
        <title>Genome sequencing of Arenimonas oryziterrae.</title>
        <authorList>
            <person name="Chen F."/>
            <person name="Wang G."/>
        </authorList>
    </citation>
    <scope>NUCLEOTIDE SEQUENCE [LARGE SCALE GENOMIC DNA]</scope>
    <source>
        <strain evidence="12 13">YC6267</strain>
    </source>
</reference>
<dbReference type="Proteomes" id="UP000029385">
    <property type="component" value="Unassembled WGS sequence"/>
</dbReference>
<evidence type="ECO:0000256" key="6">
    <source>
        <dbReference type="ARBA" id="ARBA00022801"/>
    </source>
</evidence>
<comment type="subcellular location">
    <subcellularLocation>
        <location evidence="9">Cell membrane</location>
        <topology evidence="9">Multi-pass membrane protein</topology>
    </subcellularLocation>
</comment>
<feature type="transmembrane region" description="Helical" evidence="9">
    <location>
        <begin position="137"/>
        <end position="156"/>
    </location>
</feature>
<dbReference type="AlphaFoldDB" id="A0A091AQK0"/>
<keyword evidence="8 9" id="KW-0472">Membrane</keyword>
<keyword evidence="7 9" id="KW-1133">Transmembrane helix</keyword>
<dbReference type="EMBL" id="AVCI01000045">
    <property type="protein sequence ID" value="KFN41299.1"/>
    <property type="molecule type" value="Genomic_DNA"/>
</dbReference>
<dbReference type="PANTHER" id="PTHR33695:SF1">
    <property type="entry name" value="LIPOPROTEIN SIGNAL PEPTIDASE"/>
    <property type="match status" value="1"/>
</dbReference>
<comment type="caution">
    <text evidence="12">The sequence shown here is derived from an EMBL/GenBank/DDBJ whole genome shotgun (WGS) entry which is preliminary data.</text>
</comment>
<dbReference type="RefSeq" id="WP_022967999.1">
    <property type="nucleotide sequence ID" value="NZ_ATVD01000001.1"/>
</dbReference>
<comment type="pathway">
    <text evidence="9">Protein modification; lipoprotein biosynthesis (signal peptide cleavage).</text>
</comment>
<evidence type="ECO:0000256" key="5">
    <source>
        <dbReference type="ARBA" id="ARBA00022750"/>
    </source>
</evidence>
<proteinExistence type="inferred from homology"/>
<dbReference type="InterPro" id="IPR001872">
    <property type="entry name" value="Peptidase_A8"/>
</dbReference>
<evidence type="ECO:0000256" key="3">
    <source>
        <dbReference type="ARBA" id="ARBA00022670"/>
    </source>
</evidence>
<evidence type="ECO:0000256" key="1">
    <source>
        <dbReference type="ARBA" id="ARBA00006139"/>
    </source>
</evidence>
<organism evidence="12 13">
    <name type="scientific">Arenimonas oryziterrae DSM 21050 = YC6267</name>
    <dbReference type="NCBI Taxonomy" id="1121015"/>
    <lineage>
        <taxon>Bacteria</taxon>
        <taxon>Pseudomonadati</taxon>
        <taxon>Pseudomonadota</taxon>
        <taxon>Gammaproteobacteria</taxon>
        <taxon>Lysobacterales</taxon>
        <taxon>Lysobacteraceae</taxon>
        <taxon>Arenimonas</taxon>
    </lineage>
</organism>